<dbReference type="InterPro" id="IPR008681">
    <property type="entry name" value="Neg-reg_MecA"/>
</dbReference>
<dbReference type="RefSeq" id="WP_066137745.1">
    <property type="nucleotide sequence ID" value="NZ_CBCSGM010000001.1"/>
</dbReference>
<dbReference type="GO" id="GO:0030420">
    <property type="term" value="P:establishment of competence for transformation"/>
    <property type="evidence" value="ECO:0007669"/>
    <property type="project" value="UniProtKB-KW"/>
</dbReference>
<dbReference type="Gene3D" id="3.30.70.1950">
    <property type="match status" value="1"/>
</dbReference>
<proteinExistence type="inferred from homology"/>
<gene>
    <name evidence="4" type="primary">mecB</name>
    <name evidence="4" type="ORF">NCTC4824_01921</name>
</gene>
<dbReference type="Pfam" id="PF05389">
    <property type="entry name" value="MecA"/>
    <property type="match status" value="1"/>
</dbReference>
<dbReference type="AlphaFoldDB" id="A0A2X4WFZ4"/>
<comment type="similarity">
    <text evidence="1">Belongs to the MecA family.</text>
</comment>
<dbReference type="InterPro" id="IPR038471">
    <property type="entry name" value="MecA_C_sf"/>
</dbReference>
<name>A0A2X4WFZ4_LEDLE</name>
<dbReference type="PANTHER" id="PTHR39161:SF1">
    <property type="entry name" value="ADAPTER PROTEIN MECA 1"/>
    <property type="match status" value="1"/>
</dbReference>
<evidence type="ECO:0000256" key="1">
    <source>
        <dbReference type="ARBA" id="ARBA00005397"/>
    </source>
</evidence>
<comment type="subunit">
    <text evidence="2">Homodimer.</text>
</comment>
<sequence>MKLERISPNQIRYSITFEELKVRGFIQEDIMKESFIWDELFDEMLVEASKIFELEECEAVAIEIFSLTSKELVLILTLDDEEQIVPRIEKVLEEDITEKENFVFSFHDIEHCISLAKAINQLQPELLESSLYAMEDIYYLVIKIETIKYIGIETLCQEFGCSSLLSSIVLNEYGKLISQKQAIATLCKYF</sequence>
<evidence type="ECO:0000313" key="5">
    <source>
        <dbReference type="Proteomes" id="UP000249134"/>
    </source>
</evidence>
<keyword evidence="3" id="KW-0178">Competence</keyword>
<evidence type="ECO:0000256" key="3">
    <source>
        <dbReference type="ARBA" id="ARBA00023287"/>
    </source>
</evidence>
<dbReference type="EMBL" id="LS483476">
    <property type="protein sequence ID" value="SQI56520.1"/>
    <property type="molecule type" value="Genomic_DNA"/>
</dbReference>
<evidence type="ECO:0000313" key="4">
    <source>
        <dbReference type="EMBL" id="SQI56520.1"/>
    </source>
</evidence>
<dbReference type="KEGG" id="blen:NCTC4824_01921"/>
<keyword evidence="5" id="KW-1185">Reference proteome</keyword>
<accession>A0A2X4WFZ4</accession>
<dbReference type="Proteomes" id="UP000249134">
    <property type="component" value="Chromosome 1"/>
</dbReference>
<dbReference type="PANTHER" id="PTHR39161">
    <property type="entry name" value="ADAPTER PROTEIN MECA"/>
    <property type="match status" value="1"/>
</dbReference>
<organism evidence="4 5">
    <name type="scientific">Lederbergia lenta</name>
    <name type="common">Bacillus lentus</name>
    <dbReference type="NCBI Taxonomy" id="1467"/>
    <lineage>
        <taxon>Bacteria</taxon>
        <taxon>Bacillati</taxon>
        <taxon>Bacillota</taxon>
        <taxon>Bacilli</taxon>
        <taxon>Bacillales</taxon>
        <taxon>Bacillaceae</taxon>
        <taxon>Lederbergia</taxon>
    </lineage>
</organism>
<protein>
    <submittedName>
        <fullName evidence="4">Genetic competence negative regulator</fullName>
    </submittedName>
</protein>
<dbReference type="STRING" id="1348624.GCA_001591545_00991"/>
<reference evidence="4 5" key="1">
    <citation type="submission" date="2018-06" db="EMBL/GenBank/DDBJ databases">
        <authorList>
            <consortium name="Pathogen Informatics"/>
            <person name="Doyle S."/>
        </authorList>
    </citation>
    <scope>NUCLEOTIDE SEQUENCE [LARGE SCALE GENOMIC DNA]</scope>
    <source>
        <strain evidence="4 5">NCTC4824</strain>
    </source>
</reference>
<evidence type="ECO:0000256" key="2">
    <source>
        <dbReference type="ARBA" id="ARBA00011738"/>
    </source>
</evidence>